<feature type="chain" id="PRO_5017403961" evidence="5">
    <location>
        <begin position="23"/>
        <end position="184"/>
    </location>
</feature>
<keyword evidence="7" id="KW-1185">Reference proteome</keyword>
<dbReference type="Pfam" id="PF16970">
    <property type="entry name" value="FimA"/>
    <property type="match status" value="1"/>
</dbReference>
<dbReference type="STRING" id="1219383.SAMN05421733_10945"/>
<dbReference type="Proteomes" id="UP000242501">
    <property type="component" value="Unassembled WGS sequence"/>
</dbReference>
<dbReference type="InterPro" id="IPR036937">
    <property type="entry name" value="Adhesion_dom_fimbrial_sf"/>
</dbReference>
<evidence type="ECO:0000256" key="2">
    <source>
        <dbReference type="ARBA" id="ARBA00006671"/>
    </source>
</evidence>
<dbReference type="AlphaFoldDB" id="A0A1G6IU56"/>
<evidence type="ECO:0000256" key="3">
    <source>
        <dbReference type="ARBA" id="ARBA00022729"/>
    </source>
</evidence>
<evidence type="ECO:0000313" key="7">
    <source>
        <dbReference type="Proteomes" id="UP000242501"/>
    </source>
</evidence>
<protein>
    <submittedName>
        <fullName evidence="6">Major type 1 subunit fimbrin (Pilin)</fullName>
    </submittedName>
</protein>
<dbReference type="InterPro" id="IPR050263">
    <property type="entry name" value="Bact_Fimbrial_Adh_Pro"/>
</dbReference>
<dbReference type="SUPFAM" id="SSF49401">
    <property type="entry name" value="Bacterial adhesins"/>
    <property type="match status" value="1"/>
</dbReference>
<keyword evidence="3 5" id="KW-0732">Signal</keyword>
<keyword evidence="4" id="KW-0281">Fimbrium</keyword>
<comment type="similarity">
    <text evidence="2">Belongs to the fimbrial protein family.</text>
</comment>
<dbReference type="GO" id="GO:0009289">
    <property type="term" value="C:pilus"/>
    <property type="evidence" value="ECO:0007669"/>
    <property type="project" value="UniProtKB-SubCell"/>
</dbReference>
<organism evidence="6 7">
    <name type="scientific">Acinetobacter boissieri</name>
    <dbReference type="NCBI Taxonomy" id="1219383"/>
    <lineage>
        <taxon>Bacteria</taxon>
        <taxon>Pseudomonadati</taxon>
        <taxon>Pseudomonadota</taxon>
        <taxon>Gammaproteobacteria</taxon>
        <taxon>Moraxellales</taxon>
        <taxon>Moraxellaceae</taxon>
        <taxon>Acinetobacter</taxon>
    </lineage>
</organism>
<dbReference type="RefSeq" id="WP_092749189.1">
    <property type="nucleotide sequence ID" value="NZ_FMYL01000009.1"/>
</dbReference>
<dbReference type="GO" id="GO:0043709">
    <property type="term" value="P:cell adhesion involved in single-species biofilm formation"/>
    <property type="evidence" value="ECO:0007669"/>
    <property type="project" value="TreeGrafter"/>
</dbReference>
<dbReference type="PANTHER" id="PTHR33420">
    <property type="entry name" value="FIMBRIAL SUBUNIT ELFA-RELATED"/>
    <property type="match status" value="1"/>
</dbReference>
<feature type="signal peptide" evidence="5">
    <location>
        <begin position="1"/>
        <end position="22"/>
    </location>
</feature>
<evidence type="ECO:0000256" key="4">
    <source>
        <dbReference type="ARBA" id="ARBA00023263"/>
    </source>
</evidence>
<dbReference type="OrthoDB" id="6712104at2"/>
<sequence>MKNSKIFATVLLAVVASSSVYAVDGTINFSGTLVGGTCSASINSGSSATATVSLPTTHVSALTSSAAVAGLTAYKIVLTGAGCSTSAGIATPYYEPSVSNVNTNGRLTNTGTASNVDIQLLNNAQTIINLYTDSSSQTYSTATTGTNSSSVATYTYPYYARYYATGTTTAGTVVGQVDYSIIYK</sequence>
<proteinExistence type="inferred from homology"/>
<dbReference type="PANTHER" id="PTHR33420:SF3">
    <property type="entry name" value="FIMBRIAL SUBUNIT ELFA"/>
    <property type="match status" value="1"/>
</dbReference>
<dbReference type="InterPro" id="IPR008966">
    <property type="entry name" value="Adhesion_dom_sf"/>
</dbReference>
<dbReference type="InterPro" id="IPR039458">
    <property type="entry name" value="FimA-like"/>
</dbReference>
<accession>A0A1G6IU56</accession>
<name>A0A1G6IU56_9GAMM</name>
<evidence type="ECO:0000313" key="6">
    <source>
        <dbReference type="EMBL" id="SDC10029.1"/>
    </source>
</evidence>
<dbReference type="Gene3D" id="2.60.40.1090">
    <property type="entry name" value="Fimbrial-type adhesion domain"/>
    <property type="match status" value="1"/>
</dbReference>
<dbReference type="EMBL" id="FMYL01000009">
    <property type="protein sequence ID" value="SDC10029.1"/>
    <property type="molecule type" value="Genomic_DNA"/>
</dbReference>
<reference evidence="7" key="1">
    <citation type="submission" date="2016-09" db="EMBL/GenBank/DDBJ databases">
        <authorList>
            <person name="Varghese N."/>
            <person name="Submissions S."/>
        </authorList>
    </citation>
    <scope>NUCLEOTIDE SEQUENCE [LARGE SCALE GENOMIC DNA]</scope>
    <source>
        <strain evidence="7">ANC 4422</strain>
    </source>
</reference>
<evidence type="ECO:0000256" key="1">
    <source>
        <dbReference type="ARBA" id="ARBA00004561"/>
    </source>
</evidence>
<comment type="subcellular location">
    <subcellularLocation>
        <location evidence="1">Fimbrium</location>
    </subcellularLocation>
</comment>
<gene>
    <name evidence="6" type="ORF">SAMN05421733_10945</name>
</gene>
<evidence type="ECO:0000256" key="5">
    <source>
        <dbReference type="SAM" id="SignalP"/>
    </source>
</evidence>